<dbReference type="AlphaFoldDB" id="A0A9K3K6Y5"/>
<name>A0A9K3K6Y5_9STRA</name>
<dbReference type="EMBL" id="JAGRRH010000002">
    <property type="protein sequence ID" value="KAG7373639.1"/>
    <property type="molecule type" value="Genomic_DNA"/>
</dbReference>
<organism evidence="1 3">
    <name type="scientific">Nitzschia inconspicua</name>
    <dbReference type="NCBI Taxonomy" id="303405"/>
    <lineage>
        <taxon>Eukaryota</taxon>
        <taxon>Sar</taxon>
        <taxon>Stramenopiles</taxon>
        <taxon>Ochrophyta</taxon>
        <taxon>Bacillariophyta</taxon>
        <taxon>Bacillariophyceae</taxon>
        <taxon>Bacillariophycidae</taxon>
        <taxon>Bacillariales</taxon>
        <taxon>Bacillariaceae</taxon>
        <taxon>Nitzschia</taxon>
    </lineage>
</organism>
<comment type="caution">
    <text evidence="1">The sequence shown here is derived from an EMBL/GenBank/DDBJ whole genome shotgun (WGS) entry which is preliminary data.</text>
</comment>
<evidence type="ECO:0000313" key="2">
    <source>
        <dbReference type="EMBL" id="KAG7373639.1"/>
    </source>
</evidence>
<dbReference type="Proteomes" id="UP000693970">
    <property type="component" value="Unassembled WGS sequence"/>
</dbReference>
<reference evidence="1" key="2">
    <citation type="submission" date="2021-04" db="EMBL/GenBank/DDBJ databases">
        <authorList>
            <person name="Podell S."/>
        </authorList>
    </citation>
    <scope>NUCLEOTIDE SEQUENCE</scope>
    <source>
        <strain evidence="1">Hildebrandi</strain>
    </source>
</reference>
<dbReference type="EMBL" id="JAGRRH010000064">
    <property type="protein sequence ID" value="KAG7338138.1"/>
    <property type="molecule type" value="Genomic_DNA"/>
</dbReference>
<evidence type="ECO:0000313" key="3">
    <source>
        <dbReference type="Proteomes" id="UP000693970"/>
    </source>
</evidence>
<reference evidence="1" key="1">
    <citation type="journal article" date="2021" name="Sci. Rep.">
        <title>Diploid genomic architecture of Nitzschia inconspicua, an elite biomass production diatom.</title>
        <authorList>
            <person name="Oliver A."/>
            <person name="Podell S."/>
            <person name="Pinowska A."/>
            <person name="Traller J.C."/>
            <person name="Smith S.R."/>
            <person name="McClure R."/>
            <person name="Beliaev A."/>
            <person name="Bohutskyi P."/>
            <person name="Hill E.A."/>
            <person name="Rabines A."/>
            <person name="Zheng H."/>
            <person name="Allen L.Z."/>
            <person name="Kuo A."/>
            <person name="Grigoriev I.V."/>
            <person name="Allen A.E."/>
            <person name="Hazlebeck D."/>
            <person name="Allen E.E."/>
        </authorList>
    </citation>
    <scope>NUCLEOTIDE SEQUENCE</scope>
    <source>
        <strain evidence="1">Hildebrandi</strain>
    </source>
</reference>
<evidence type="ECO:0000313" key="1">
    <source>
        <dbReference type="EMBL" id="KAG7338138.1"/>
    </source>
</evidence>
<gene>
    <name evidence="1" type="ORF">IV203_022836</name>
    <name evidence="2" type="ORF">IV203_034363</name>
</gene>
<accession>A0A9K3K6Y5</accession>
<keyword evidence="3" id="KW-1185">Reference proteome</keyword>
<proteinExistence type="predicted"/>
<sequence length="68" mass="7462">MTTRPCGVVVLLFGIEGSDFGCSCSYHEFCGTLLRYNAVVRFEKRVIETGENKYAVIGAARLVLDGID</sequence>
<protein>
    <submittedName>
        <fullName evidence="1">Uncharacterized protein</fullName>
    </submittedName>
</protein>